<evidence type="ECO:0000256" key="2">
    <source>
        <dbReference type="ARBA" id="ARBA00022729"/>
    </source>
</evidence>
<evidence type="ECO:0000256" key="3">
    <source>
        <dbReference type="SAM" id="SignalP"/>
    </source>
</evidence>
<feature type="domain" description="Transglycosylase SLT" evidence="4">
    <location>
        <begin position="480"/>
        <end position="586"/>
    </location>
</feature>
<dbReference type="GO" id="GO:0016020">
    <property type="term" value="C:membrane"/>
    <property type="evidence" value="ECO:0007669"/>
    <property type="project" value="InterPro"/>
</dbReference>
<proteinExistence type="inferred from homology"/>
<evidence type="ECO:0000256" key="1">
    <source>
        <dbReference type="ARBA" id="ARBA00007734"/>
    </source>
</evidence>
<dbReference type="GO" id="GO:0000270">
    <property type="term" value="P:peptidoglycan metabolic process"/>
    <property type="evidence" value="ECO:0007669"/>
    <property type="project" value="InterPro"/>
</dbReference>
<dbReference type="Gene3D" id="1.10.530.10">
    <property type="match status" value="1"/>
</dbReference>
<comment type="caution">
    <text evidence="6">The sequence shown here is derived from an EMBL/GenBank/DDBJ whole genome shotgun (WGS) entry which is preliminary data.</text>
</comment>
<reference evidence="6 7" key="1">
    <citation type="journal article" date="2018" name="Aquat. Microb. Ecol.">
        <title>Gammaproteobacterial methanotrophs dominate.</title>
        <authorList>
            <person name="Rissanen A.J."/>
            <person name="Saarenheimo J."/>
            <person name="Tiirola M."/>
            <person name="Peura S."/>
            <person name="Aalto S.L."/>
            <person name="Karvinen A."/>
            <person name="Nykanen H."/>
        </authorList>
    </citation>
    <scope>NUCLEOTIDE SEQUENCE [LARGE SCALE GENOMIC DNA]</scope>
    <source>
        <strain evidence="6">AMbin10</strain>
    </source>
</reference>
<dbReference type="InterPro" id="IPR000189">
    <property type="entry name" value="Transglyc_AS"/>
</dbReference>
<gene>
    <name evidence="6" type="ORF">DM484_17975</name>
</gene>
<dbReference type="InterPro" id="IPR008258">
    <property type="entry name" value="Transglycosylase_SLT_dom_1"/>
</dbReference>
<protein>
    <submittedName>
        <fullName evidence="6">Lytic murein transglycosylase</fullName>
    </submittedName>
</protein>
<evidence type="ECO:0000259" key="4">
    <source>
        <dbReference type="Pfam" id="PF01464"/>
    </source>
</evidence>
<keyword evidence="2 3" id="KW-0732">Signal</keyword>
<dbReference type="Pfam" id="PF14718">
    <property type="entry name" value="SLT_L"/>
    <property type="match status" value="1"/>
</dbReference>
<dbReference type="PROSITE" id="PS00922">
    <property type="entry name" value="TRANSGLYCOSYLASE"/>
    <property type="match status" value="1"/>
</dbReference>
<dbReference type="InterPro" id="IPR008939">
    <property type="entry name" value="Lytic_TGlycosylase_superhlx_U"/>
</dbReference>
<accession>A0A2W4SZA2</accession>
<feature type="domain" description="Lytic transglycosylase superhelical linker" evidence="5">
    <location>
        <begin position="402"/>
        <end position="468"/>
    </location>
</feature>
<name>A0A2W4SZA2_9GAMM</name>
<dbReference type="CDD" id="cd13401">
    <property type="entry name" value="Slt70-like"/>
    <property type="match status" value="1"/>
</dbReference>
<dbReference type="GO" id="GO:0008933">
    <property type="term" value="F:peptidoglycan lytic transglycosylase activity"/>
    <property type="evidence" value="ECO:0007669"/>
    <property type="project" value="InterPro"/>
</dbReference>
<dbReference type="Pfam" id="PF01464">
    <property type="entry name" value="SLT"/>
    <property type="match status" value="1"/>
</dbReference>
<dbReference type="InterPro" id="IPR012289">
    <property type="entry name" value="Lytic_TGlycosylase_superhlx_L"/>
</dbReference>
<dbReference type="PANTHER" id="PTHR37423">
    <property type="entry name" value="SOLUBLE LYTIC MUREIN TRANSGLYCOSYLASE-RELATED"/>
    <property type="match status" value="1"/>
</dbReference>
<dbReference type="GO" id="GO:0004553">
    <property type="term" value="F:hydrolase activity, hydrolyzing O-glycosyl compounds"/>
    <property type="evidence" value="ECO:0007669"/>
    <property type="project" value="InterPro"/>
</dbReference>
<dbReference type="PANTHER" id="PTHR37423:SF5">
    <property type="entry name" value="SOLUBLE LYTIC MUREIN TRANSGLYCOSYLASE"/>
    <property type="match status" value="1"/>
</dbReference>
<dbReference type="EMBL" id="QJPH01000377">
    <property type="protein sequence ID" value="PZN75777.1"/>
    <property type="molecule type" value="Genomic_DNA"/>
</dbReference>
<dbReference type="Gene3D" id="1.25.20.10">
    <property type="entry name" value="Bacterial muramidases"/>
    <property type="match status" value="1"/>
</dbReference>
<dbReference type="AlphaFoldDB" id="A0A2W4SZA2"/>
<feature type="chain" id="PRO_5015989168" evidence="3">
    <location>
        <begin position="26"/>
        <end position="657"/>
    </location>
</feature>
<comment type="similarity">
    <text evidence="1">Belongs to the transglycosylase Slt family.</text>
</comment>
<sequence length="657" mass="73431">MPKLYSFIRLSILCHLLLVPATAFCTQSELQRPLFLRAEMAIKQGRTTEADGLMAELTDYPLFPYLLYQKLVRELDNTDSIEKFLDRFGQTRLAVLLRQRWLERLATQGEWSKYAQNYRNTENINLQCNYSLALANSDRKIEAFSGAEKLWPTGNTLPESCERLFRLWQASPSFTTGHIWKRFALAIQKGNRPLTDDLQTLLTPDLLAQAKLWRQVQANPRLVLTCSTLNPKDPASGLIFAYAIDKLAAEDPLLAQTAWVLHKDRFIIDAEEAARIDRRTALALAGQRASQAGAYLLELPDANADAQIRGWRVRAALSREDWPGILATIELLQAGERKQSQWLYWRARALEMVGESKTATEIYKLAAKERDFYGFNAADRIGVDYALTSKPAQIGEAELKQLAEKPSFLAIHELLALNRDGEARSEWFHAIKLLLPNEVVAAAKLAQVWGLDNLAINTAAQAVQWDDLTLRFPLGTNSMVLKESQSQGADPAMIHALVRRESAFDPNAGSPAGAMGLMQLMPATGELMARRLNEMLPSANALLEPERNLRYGIAYFNQLMEKFGNHFGLAAAAYNAGPNRAAHWIPAGHALPADTWVETIPISETRQYVAAVASYAVIYQSRLGQPLRRIRYLLPDVPPGPQPVANPSRSLSVSICD</sequence>
<organism evidence="6 7">
    <name type="scientific">Candidatus Methylumidiphilus alinenensis</name>
    <dbReference type="NCBI Taxonomy" id="2202197"/>
    <lineage>
        <taxon>Bacteria</taxon>
        <taxon>Pseudomonadati</taxon>
        <taxon>Pseudomonadota</taxon>
        <taxon>Gammaproteobacteria</taxon>
        <taxon>Methylococcales</taxon>
        <taxon>Candidatus Methylumidiphilus</taxon>
    </lineage>
</organism>
<evidence type="ECO:0000259" key="5">
    <source>
        <dbReference type="Pfam" id="PF14718"/>
    </source>
</evidence>
<dbReference type="Gene3D" id="1.10.1240.20">
    <property type="entry name" value="Lytic transglycosylase, superhelical linker domain"/>
    <property type="match status" value="1"/>
</dbReference>
<feature type="signal peptide" evidence="3">
    <location>
        <begin position="1"/>
        <end position="25"/>
    </location>
</feature>
<dbReference type="InterPro" id="IPR023346">
    <property type="entry name" value="Lysozyme-like_dom_sf"/>
</dbReference>
<evidence type="ECO:0000313" key="7">
    <source>
        <dbReference type="Proteomes" id="UP000249396"/>
    </source>
</evidence>
<dbReference type="SUPFAM" id="SSF48435">
    <property type="entry name" value="Bacterial muramidases"/>
    <property type="match status" value="1"/>
</dbReference>
<dbReference type="GO" id="GO:0042597">
    <property type="term" value="C:periplasmic space"/>
    <property type="evidence" value="ECO:0007669"/>
    <property type="project" value="InterPro"/>
</dbReference>
<dbReference type="Proteomes" id="UP000249396">
    <property type="component" value="Unassembled WGS sequence"/>
</dbReference>
<dbReference type="InterPro" id="IPR037061">
    <property type="entry name" value="Lytic_TGlycoase_superhlx_L_sf"/>
</dbReference>
<evidence type="ECO:0000313" key="6">
    <source>
        <dbReference type="EMBL" id="PZN75777.1"/>
    </source>
</evidence>
<dbReference type="SUPFAM" id="SSF53955">
    <property type="entry name" value="Lysozyme-like"/>
    <property type="match status" value="1"/>
</dbReference>